<dbReference type="InterPro" id="IPR038050">
    <property type="entry name" value="Neuro_actylchol_rec"/>
</dbReference>
<evidence type="ECO:0000256" key="9">
    <source>
        <dbReference type="SAM" id="Phobius"/>
    </source>
</evidence>
<keyword evidence="9" id="KW-0812">Transmembrane</keyword>
<evidence type="ECO:0000259" key="10">
    <source>
        <dbReference type="Pfam" id="PF02932"/>
    </source>
</evidence>
<proteinExistence type="predicted"/>
<dbReference type="Gene3D" id="1.20.58.390">
    <property type="entry name" value="Neurotransmitter-gated ion-channel transmembrane domain"/>
    <property type="match status" value="1"/>
</dbReference>
<dbReference type="SUPFAM" id="SSF90112">
    <property type="entry name" value="Neurotransmitter-gated ion-channel transmembrane pore"/>
    <property type="match status" value="1"/>
</dbReference>
<keyword evidence="4" id="KW-1003">Cell membrane</keyword>
<name>A0ABN9KZH5_9NEOB</name>
<dbReference type="InterPro" id="IPR006201">
    <property type="entry name" value="Neur_channel"/>
</dbReference>
<feature type="domain" description="Neurotransmitter-gated ion-channel transmembrane" evidence="10">
    <location>
        <begin position="129"/>
        <end position="158"/>
    </location>
</feature>
<evidence type="ECO:0000256" key="8">
    <source>
        <dbReference type="ARBA" id="ARBA00023303"/>
    </source>
</evidence>
<dbReference type="InterPro" id="IPR036734">
    <property type="entry name" value="Neur_chan_lig-bd_sf"/>
</dbReference>
<sequence length="164" mass="18684">MKVGANPTHDAYVASWKDRVPADRHVNSLCGFRSVLHLFLNRNPQVKSAQKTLEIRGKSADGYTTDDIEFYWRGGNHAVTGVDRIELPQFSIVDYKLLSKNVVFSTGSYPRLSLSFKLKRNIGYFILQTYMPSILITILSWVSFWINYDASAARVALGYRLWCA</sequence>
<dbReference type="Pfam" id="PF02932">
    <property type="entry name" value="Neur_chan_memb"/>
    <property type="match status" value="1"/>
</dbReference>
<evidence type="ECO:0000256" key="3">
    <source>
        <dbReference type="ARBA" id="ARBA00022448"/>
    </source>
</evidence>
<evidence type="ECO:0000313" key="12">
    <source>
        <dbReference type="Proteomes" id="UP001176940"/>
    </source>
</evidence>
<evidence type="ECO:0000256" key="2">
    <source>
        <dbReference type="ARBA" id="ARBA00004236"/>
    </source>
</evidence>
<dbReference type="EMBL" id="CAUEEQ010004448">
    <property type="protein sequence ID" value="CAJ0927549.1"/>
    <property type="molecule type" value="Genomic_DNA"/>
</dbReference>
<organism evidence="11 12">
    <name type="scientific">Ranitomeya imitator</name>
    <name type="common">mimic poison frog</name>
    <dbReference type="NCBI Taxonomy" id="111125"/>
    <lineage>
        <taxon>Eukaryota</taxon>
        <taxon>Metazoa</taxon>
        <taxon>Chordata</taxon>
        <taxon>Craniata</taxon>
        <taxon>Vertebrata</taxon>
        <taxon>Euteleostomi</taxon>
        <taxon>Amphibia</taxon>
        <taxon>Batrachia</taxon>
        <taxon>Anura</taxon>
        <taxon>Neobatrachia</taxon>
        <taxon>Hyloidea</taxon>
        <taxon>Dendrobatidae</taxon>
        <taxon>Dendrobatinae</taxon>
        <taxon>Ranitomeya</taxon>
    </lineage>
</organism>
<dbReference type="PANTHER" id="PTHR18945">
    <property type="entry name" value="NEUROTRANSMITTER GATED ION CHANNEL"/>
    <property type="match status" value="1"/>
</dbReference>
<keyword evidence="5" id="KW-0406">Ion transport</keyword>
<dbReference type="Proteomes" id="UP001176940">
    <property type="component" value="Unassembled WGS sequence"/>
</dbReference>
<evidence type="ECO:0000313" key="11">
    <source>
        <dbReference type="EMBL" id="CAJ0927549.1"/>
    </source>
</evidence>
<evidence type="ECO:0000256" key="5">
    <source>
        <dbReference type="ARBA" id="ARBA00023065"/>
    </source>
</evidence>
<dbReference type="Gene3D" id="2.70.170.10">
    <property type="entry name" value="Neurotransmitter-gated ion-channel ligand-binding domain"/>
    <property type="match status" value="1"/>
</dbReference>
<keyword evidence="12" id="KW-1185">Reference proteome</keyword>
<comment type="caution">
    <text evidence="11">The sequence shown here is derived from an EMBL/GenBank/DDBJ whole genome shotgun (WGS) entry which is preliminary data.</text>
</comment>
<evidence type="ECO:0000256" key="4">
    <source>
        <dbReference type="ARBA" id="ARBA00022475"/>
    </source>
</evidence>
<accession>A0ABN9KZH5</accession>
<keyword evidence="8" id="KW-0407">Ion channel</keyword>
<feature type="transmembrane region" description="Helical" evidence="9">
    <location>
        <begin position="122"/>
        <end position="146"/>
    </location>
</feature>
<keyword evidence="9" id="KW-1133">Transmembrane helix</keyword>
<dbReference type="InterPro" id="IPR036719">
    <property type="entry name" value="Neuro-gated_channel_TM_sf"/>
</dbReference>
<reference evidence="11" key="1">
    <citation type="submission" date="2023-07" db="EMBL/GenBank/DDBJ databases">
        <authorList>
            <person name="Stuckert A."/>
        </authorList>
    </citation>
    <scope>NUCLEOTIDE SEQUENCE</scope>
</reference>
<keyword evidence="7" id="KW-0868">Chloride</keyword>
<keyword evidence="9" id="KW-0472">Membrane</keyword>
<dbReference type="SUPFAM" id="SSF63712">
    <property type="entry name" value="Nicotinic receptor ligand binding domain-like"/>
    <property type="match status" value="1"/>
</dbReference>
<evidence type="ECO:0000256" key="7">
    <source>
        <dbReference type="ARBA" id="ARBA00023214"/>
    </source>
</evidence>
<evidence type="ECO:0000256" key="1">
    <source>
        <dbReference type="ARBA" id="ARBA00004141"/>
    </source>
</evidence>
<evidence type="ECO:0000256" key="6">
    <source>
        <dbReference type="ARBA" id="ARBA00023173"/>
    </source>
</evidence>
<gene>
    <name evidence="11" type="ORF">RIMI_LOCUS3054803</name>
</gene>
<keyword evidence="6" id="KW-0869">Chloride channel</keyword>
<dbReference type="InterPro" id="IPR006028">
    <property type="entry name" value="GABAA/Glycine_rcpt"/>
</dbReference>
<comment type="subcellular location">
    <subcellularLocation>
        <location evidence="2">Cell membrane</location>
    </subcellularLocation>
    <subcellularLocation>
        <location evidence="1">Membrane</location>
        <topology evidence="1">Multi-pass membrane protein</topology>
    </subcellularLocation>
</comment>
<protein>
    <recommendedName>
        <fullName evidence="10">Neurotransmitter-gated ion-channel transmembrane domain-containing protein</fullName>
    </recommendedName>
</protein>
<keyword evidence="3" id="KW-0813">Transport</keyword>
<dbReference type="InterPro" id="IPR006029">
    <property type="entry name" value="Neurotrans-gated_channel_TM"/>
</dbReference>
<dbReference type="PRINTS" id="PR00253">
    <property type="entry name" value="GABAARECEPTR"/>
</dbReference>